<dbReference type="Proteomes" id="UP000077381">
    <property type="component" value="Unassembled WGS sequence"/>
</dbReference>
<accession>A0A177I1J1</accession>
<evidence type="ECO:0000313" key="2">
    <source>
        <dbReference type="Proteomes" id="UP000077381"/>
    </source>
</evidence>
<organism evidence="1 2">
    <name type="scientific">Streptomyces jeddahensis</name>
    <dbReference type="NCBI Taxonomy" id="1716141"/>
    <lineage>
        <taxon>Bacteria</taxon>
        <taxon>Bacillati</taxon>
        <taxon>Actinomycetota</taxon>
        <taxon>Actinomycetes</taxon>
        <taxon>Kitasatosporales</taxon>
        <taxon>Streptomycetaceae</taxon>
        <taxon>Streptomyces</taxon>
    </lineage>
</organism>
<sequence>MSEYFFLFRFEKACLPHFTTVSADCHRRVTGHVRWLG</sequence>
<name>A0A177I1J1_9ACTN</name>
<gene>
    <name evidence="1" type="ORF">STSP_02060</name>
</gene>
<comment type="caution">
    <text evidence="1">The sequence shown here is derived from an EMBL/GenBank/DDBJ whole genome shotgun (WGS) entry which is preliminary data.</text>
</comment>
<dbReference type="EMBL" id="LOHS01000018">
    <property type="protein sequence ID" value="OAH16414.1"/>
    <property type="molecule type" value="Genomic_DNA"/>
</dbReference>
<protein>
    <submittedName>
        <fullName evidence="1">Uncharacterized protein</fullName>
    </submittedName>
</protein>
<evidence type="ECO:0000313" key="1">
    <source>
        <dbReference type="EMBL" id="OAH16414.1"/>
    </source>
</evidence>
<keyword evidence="2" id="KW-1185">Reference proteome</keyword>
<dbReference type="AlphaFoldDB" id="A0A177I1J1"/>
<reference evidence="1 2" key="1">
    <citation type="submission" date="2015-12" db="EMBL/GenBank/DDBJ databases">
        <title>Genome sequence of Streptomyces sp. G25.</title>
        <authorList>
            <person name="Poehlein A."/>
            <person name="Roettig A."/>
            <person name="Hiessl S."/>
            <person name="Hauschild P."/>
            <person name="Schauer J."/>
            <person name="Madkour M.H."/>
            <person name="Al-Ansari A.M."/>
            <person name="Almakishah N.H."/>
            <person name="Steinbuechel A."/>
            <person name="Daniel R."/>
        </authorList>
    </citation>
    <scope>NUCLEOTIDE SEQUENCE [LARGE SCALE GENOMIC DNA]</scope>
    <source>
        <strain evidence="2">G25(2015)</strain>
    </source>
</reference>
<proteinExistence type="predicted"/>
<dbReference type="PATRIC" id="fig|1716141.3.peg.220"/>